<feature type="transmembrane region" description="Helical" evidence="1">
    <location>
        <begin position="458"/>
        <end position="476"/>
    </location>
</feature>
<feature type="transmembrane region" description="Helical" evidence="1">
    <location>
        <begin position="433"/>
        <end position="452"/>
    </location>
</feature>
<feature type="transmembrane region" description="Helical" evidence="1">
    <location>
        <begin position="347"/>
        <end position="367"/>
    </location>
</feature>
<keyword evidence="1" id="KW-1133">Transmembrane helix</keyword>
<evidence type="ECO:0000313" key="3">
    <source>
        <dbReference type="Proteomes" id="UP000614200"/>
    </source>
</evidence>
<gene>
    <name evidence="2" type="ORF">ISU02_07660</name>
</gene>
<feature type="transmembrane region" description="Helical" evidence="1">
    <location>
        <begin position="61"/>
        <end position="79"/>
    </location>
</feature>
<evidence type="ECO:0000313" key="2">
    <source>
        <dbReference type="EMBL" id="MBF4692991.1"/>
    </source>
</evidence>
<feature type="transmembrane region" description="Helical" evidence="1">
    <location>
        <begin position="379"/>
        <end position="399"/>
    </location>
</feature>
<keyword evidence="1" id="KW-0812">Transmembrane</keyword>
<keyword evidence="3" id="KW-1185">Reference proteome</keyword>
<name>A0ABR9ZRN7_9FIRM</name>
<sequence>MKKDFLLIKILTKIRGVFKNTSVNFEDLITILSLKLTLDDRKSSAMGMAKKQKLTGMKSNLLMQGFFGLFIGLVMLVPFDLFYKISIITAMDLFFMVMFMISDFSSVLLDTRDKDIILTKPVSLETMNVARLIHVIYYMISLFLALNAISICILTYQYGVKILLGFVIMLVLLSLFIVFVTTILYSILLEQFSGEKLKDIINAFQIMLSVVTIISYQLVGRIFEFVDFEMVIHIRWWTYLLPPAWYASLFKVLVEGDFTRAYVIMAILSVLVPIISGSALIKWILPKYESYLSKLQIEDGVFIPKNSLKERLKQSLYNIVARDHKERAFMKFADANLSRDRKLKLMILPNQALGYVFPLIMILPFISRSNGIQGLLTELNGSLLYMNAYWAIVMFTSNFEFMQYSEKFEASFIYDSFPIEDKRVIFIGAIKAYYIKYMLPGMIFINVLFLFLCGMSSLVGLLIIDVMSFFLLLLRYKMTHLELPFSKEVSSSGNKNPAPVFGLMGLCALVAGAQFLFVKNNVLMGLLVLIVMVIMTQLAYVSLFKRPEKIKQN</sequence>
<evidence type="ECO:0008006" key="4">
    <source>
        <dbReference type="Google" id="ProtNLM"/>
    </source>
</evidence>
<evidence type="ECO:0000256" key="1">
    <source>
        <dbReference type="SAM" id="Phobius"/>
    </source>
</evidence>
<dbReference type="EMBL" id="JADKNH010000004">
    <property type="protein sequence ID" value="MBF4692991.1"/>
    <property type="molecule type" value="Genomic_DNA"/>
</dbReference>
<feature type="transmembrane region" description="Helical" evidence="1">
    <location>
        <begin position="261"/>
        <end position="285"/>
    </location>
</feature>
<feature type="transmembrane region" description="Helical" evidence="1">
    <location>
        <begin position="129"/>
        <end position="156"/>
    </location>
</feature>
<feature type="transmembrane region" description="Helical" evidence="1">
    <location>
        <begin position="523"/>
        <end position="543"/>
    </location>
</feature>
<accession>A0ABR9ZRN7</accession>
<dbReference type="Proteomes" id="UP000614200">
    <property type="component" value="Unassembled WGS sequence"/>
</dbReference>
<feature type="transmembrane region" description="Helical" evidence="1">
    <location>
        <begin position="497"/>
        <end position="517"/>
    </location>
</feature>
<dbReference type="RefSeq" id="WP_194701228.1">
    <property type="nucleotide sequence ID" value="NZ_JADKNH010000004.1"/>
</dbReference>
<reference evidence="2 3" key="1">
    <citation type="submission" date="2020-11" db="EMBL/GenBank/DDBJ databases">
        <title>Fusibacter basophilias sp. nov.</title>
        <authorList>
            <person name="Qiu D."/>
        </authorList>
    </citation>
    <scope>NUCLEOTIDE SEQUENCE [LARGE SCALE GENOMIC DNA]</scope>
    <source>
        <strain evidence="2 3">Q10-2</strain>
    </source>
</reference>
<feature type="transmembrane region" description="Helical" evidence="1">
    <location>
        <begin position="200"/>
        <end position="219"/>
    </location>
</feature>
<keyword evidence="1" id="KW-0472">Membrane</keyword>
<protein>
    <recommendedName>
        <fullName evidence="4">ABC transporter permease</fullName>
    </recommendedName>
</protein>
<proteinExistence type="predicted"/>
<feature type="transmembrane region" description="Helical" evidence="1">
    <location>
        <begin position="162"/>
        <end position="188"/>
    </location>
</feature>
<organism evidence="2 3">
    <name type="scientific">Fusibacter ferrireducens</name>
    <dbReference type="NCBI Taxonomy" id="2785058"/>
    <lineage>
        <taxon>Bacteria</taxon>
        <taxon>Bacillati</taxon>
        <taxon>Bacillota</taxon>
        <taxon>Clostridia</taxon>
        <taxon>Eubacteriales</taxon>
        <taxon>Eubacteriales Family XII. Incertae Sedis</taxon>
        <taxon>Fusibacter</taxon>
    </lineage>
</organism>
<feature type="transmembrane region" description="Helical" evidence="1">
    <location>
        <begin position="85"/>
        <end position="109"/>
    </location>
</feature>
<comment type="caution">
    <text evidence="2">The sequence shown here is derived from an EMBL/GenBank/DDBJ whole genome shotgun (WGS) entry which is preliminary data.</text>
</comment>